<accession>A0A7M7MEF8</accession>
<dbReference type="Pfam" id="PF17862">
    <property type="entry name" value="AAA_lid_3"/>
    <property type="match status" value="1"/>
</dbReference>
<dbReference type="RefSeq" id="XP_022670402.1">
    <property type="nucleotide sequence ID" value="XM_022814667.1"/>
</dbReference>
<evidence type="ECO:0000313" key="5">
    <source>
        <dbReference type="Proteomes" id="UP000594260"/>
    </source>
</evidence>
<dbReference type="OMA" id="ADCKLAV"/>
<evidence type="ECO:0000256" key="2">
    <source>
        <dbReference type="ARBA" id="ARBA00022840"/>
    </source>
</evidence>
<dbReference type="GO" id="GO:0005737">
    <property type="term" value="C:cytoplasm"/>
    <property type="evidence" value="ECO:0007669"/>
    <property type="project" value="TreeGrafter"/>
</dbReference>
<dbReference type="InParanoid" id="A0A7M7MEF8"/>
<sequence length="802" mass="89062">MTTTPTTGNSGNKKKENIKSDFMKCNKCSIIILPKDREKHLHTVVDGDGCQTDLSAKELGFDNTNYDFIRNGTLFVTVRELQNKDNLLGELSMSLQRQILLVSPFTLKMANIAVNDYVIVTNARGHASLRIVWPHMAAPLLSAYPLRQCDEFSPASRLSISRFDGNILEASTLEVEQVAGIEISEEIQSLVLDRLRRTHDATVVHLGEEIRCNHYCESYTLRIVAAESKDLRLETSMAALSIRSPDKDIKAMDTYYRITHNTEFSIRRKQVSVEDTDPSQAQNKNKITFEDIGGLQSAKASLKAFASITTSGLKQLARIGVRPPRRILIIGPSGTGKSMLASAFASQISINIFEVTVQDLIGSEESPGAAAALLKKARHKLILLDNVECFLGGKRDARDGYARINAFIRVLPPQSFVIATSGRVSTLDEAVRGLFDAEIETAVPKVEERLEILKLMLRKFSHHLKSSEIDEINSTLHGYTGANLESLIRHAVVSRMTEKGENQAGFLENEDLKKASKIVTATPMREVVLDIPKVYWSDIGGMEKVKQRLRKSVEWPLLHKDDFRRMGIKPPSGLLMYGPPGCAKTMIAQALATESGLNFLAVKGPELFSKWVGDSERAVRDLFRKARAAAPSIVFFDEIDAIGSERKRSSGGGSVVGDRVLTQLLTEIDGIEALEGVMIVAATNRPDIIDEALLRPGRLDSVVYVPLPDLAARREILQICFKKHPVDSKVQLEDVVNWTSGYSGAEIVALMQEAAIEAYEEHMTMQNVSTWHIEKALTIVTPRITNESVAFYERFHKTFSKK</sequence>
<dbReference type="GO" id="GO:0005524">
    <property type="term" value="F:ATP binding"/>
    <property type="evidence" value="ECO:0007669"/>
    <property type="project" value="UniProtKB-KW"/>
</dbReference>
<dbReference type="EnsemblMetazoa" id="XM_022814668">
    <property type="protein sequence ID" value="XP_022670403"/>
    <property type="gene ID" value="LOC111254127"/>
</dbReference>
<dbReference type="Pfam" id="PF00004">
    <property type="entry name" value="AAA"/>
    <property type="match status" value="2"/>
</dbReference>
<dbReference type="FunCoup" id="A0A7M7MEF8">
    <property type="interactions" value="247"/>
</dbReference>
<dbReference type="SUPFAM" id="SSF52540">
    <property type="entry name" value="P-loop containing nucleoside triphosphate hydrolases"/>
    <property type="match status" value="2"/>
</dbReference>
<dbReference type="CDD" id="cd19511">
    <property type="entry name" value="RecA-like_CDC48_r2-like"/>
    <property type="match status" value="1"/>
</dbReference>
<feature type="domain" description="AAA+ ATPase" evidence="3">
    <location>
        <begin position="323"/>
        <end position="445"/>
    </location>
</feature>
<dbReference type="RefSeq" id="XP_022670401.1">
    <property type="nucleotide sequence ID" value="XM_022814666.1"/>
</dbReference>
<dbReference type="InterPro" id="IPR027417">
    <property type="entry name" value="P-loop_NTPase"/>
</dbReference>
<dbReference type="FunFam" id="3.40.50.300:FF:000661">
    <property type="entry name" value="calmodulin-interacting protein 111 isoform X1"/>
    <property type="match status" value="1"/>
</dbReference>
<dbReference type="InterPro" id="IPR050168">
    <property type="entry name" value="AAA_ATPase_domain"/>
</dbReference>
<dbReference type="InterPro" id="IPR003960">
    <property type="entry name" value="ATPase_AAA_CS"/>
</dbReference>
<dbReference type="PROSITE" id="PS00674">
    <property type="entry name" value="AAA"/>
    <property type="match status" value="1"/>
</dbReference>
<dbReference type="RefSeq" id="XP_022670406.1">
    <property type="nucleotide sequence ID" value="XM_022814671.1"/>
</dbReference>
<dbReference type="PANTHER" id="PTHR23077:SF27">
    <property type="entry name" value="ATPASE FAMILY GENE 2 PROTEIN HOMOLOG A"/>
    <property type="match status" value="1"/>
</dbReference>
<dbReference type="GO" id="GO:0016887">
    <property type="term" value="F:ATP hydrolysis activity"/>
    <property type="evidence" value="ECO:0007669"/>
    <property type="project" value="InterPro"/>
</dbReference>
<proteinExistence type="predicted"/>
<keyword evidence="1" id="KW-0547">Nucleotide-binding</keyword>
<dbReference type="SMART" id="SM00382">
    <property type="entry name" value="AAA"/>
    <property type="match status" value="2"/>
</dbReference>
<dbReference type="InterPro" id="IPR003593">
    <property type="entry name" value="AAA+_ATPase"/>
</dbReference>
<evidence type="ECO:0000259" key="3">
    <source>
        <dbReference type="SMART" id="SM00382"/>
    </source>
</evidence>
<dbReference type="Gene3D" id="3.40.50.300">
    <property type="entry name" value="P-loop containing nucleotide triphosphate hydrolases"/>
    <property type="match status" value="2"/>
</dbReference>
<dbReference type="EnsemblMetazoa" id="XM_022814667">
    <property type="protein sequence ID" value="XP_022670402"/>
    <property type="gene ID" value="LOC111254127"/>
</dbReference>
<dbReference type="EnsemblMetazoa" id="XM_022814670">
    <property type="protein sequence ID" value="XP_022670405"/>
    <property type="gene ID" value="LOC111254127"/>
</dbReference>
<keyword evidence="5" id="KW-1185">Reference proteome</keyword>
<reference evidence="4" key="1">
    <citation type="submission" date="2021-01" db="UniProtKB">
        <authorList>
            <consortium name="EnsemblMetazoa"/>
        </authorList>
    </citation>
    <scope>IDENTIFICATION</scope>
</reference>
<organism evidence="4 5">
    <name type="scientific">Varroa destructor</name>
    <name type="common">Honeybee mite</name>
    <dbReference type="NCBI Taxonomy" id="109461"/>
    <lineage>
        <taxon>Eukaryota</taxon>
        <taxon>Metazoa</taxon>
        <taxon>Ecdysozoa</taxon>
        <taxon>Arthropoda</taxon>
        <taxon>Chelicerata</taxon>
        <taxon>Arachnida</taxon>
        <taxon>Acari</taxon>
        <taxon>Parasitiformes</taxon>
        <taxon>Mesostigmata</taxon>
        <taxon>Gamasina</taxon>
        <taxon>Dermanyssoidea</taxon>
        <taxon>Varroidae</taxon>
        <taxon>Varroa</taxon>
    </lineage>
</organism>
<dbReference type="OrthoDB" id="27435at2759"/>
<dbReference type="GeneID" id="111254127"/>
<name>A0A7M7MEF8_VARDE</name>
<dbReference type="EnsemblMetazoa" id="XM_022814671">
    <property type="protein sequence ID" value="XP_022670406"/>
    <property type="gene ID" value="LOC111254127"/>
</dbReference>
<dbReference type="AlphaFoldDB" id="A0A7M7MEF8"/>
<dbReference type="InterPro" id="IPR003959">
    <property type="entry name" value="ATPase_AAA_core"/>
</dbReference>
<dbReference type="EnsemblMetazoa" id="XM_022814666">
    <property type="protein sequence ID" value="XP_022670401"/>
    <property type="gene ID" value="LOC111254127"/>
</dbReference>
<dbReference type="RefSeq" id="XP_022670404.1">
    <property type="nucleotide sequence ID" value="XM_022814669.1"/>
</dbReference>
<dbReference type="RefSeq" id="XP_022670405.1">
    <property type="nucleotide sequence ID" value="XM_022814670.1"/>
</dbReference>
<evidence type="ECO:0000313" key="4">
    <source>
        <dbReference type="EnsemblMetazoa" id="XP_022670403"/>
    </source>
</evidence>
<evidence type="ECO:0000256" key="1">
    <source>
        <dbReference type="ARBA" id="ARBA00022741"/>
    </source>
</evidence>
<dbReference type="RefSeq" id="XP_022670403.1">
    <property type="nucleotide sequence ID" value="XM_022814668.1"/>
</dbReference>
<keyword evidence="2" id="KW-0067">ATP-binding</keyword>
<dbReference type="KEGG" id="vde:111254127"/>
<dbReference type="Proteomes" id="UP000594260">
    <property type="component" value="Unplaced"/>
</dbReference>
<dbReference type="EnsemblMetazoa" id="XM_022814669">
    <property type="protein sequence ID" value="XP_022670404"/>
    <property type="gene ID" value="LOC111254127"/>
</dbReference>
<dbReference type="Gene3D" id="1.10.8.60">
    <property type="match status" value="2"/>
</dbReference>
<dbReference type="InterPro" id="IPR041569">
    <property type="entry name" value="AAA_lid_3"/>
</dbReference>
<protein>
    <recommendedName>
        <fullName evidence="3">AAA+ ATPase domain-containing protein</fullName>
    </recommendedName>
</protein>
<feature type="domain" description="AAA+ ATPase" evidence="3">
    <location>
        <begin position="570"/>
        <end position="709"/>
    </location>
</feature>
<dbReference type="PANTHER" id="PTHR23077">
    <property type="entry name" value="AAA-FAMILY ATPASE"/>
    <property type="match status" value="1"/>
</dbReference>